<evidence type="ECO:0000313" key="1">
    <source>
        <dbReference type="EMBL" id="QDT90663.1"/>
    </source>
</evidence>
<evidence type="ECO:0008006" key="3">
    <source>
        <dbReference type="Google" id="ProtNLM"/>
    </source>
</evidence>
<dbReference type="EMBL" id="CP036343">
    <property type="protein sequence ID" value="QDT90663.1"/>
    <property type="molecule type" value="Genomic_DNA"/>
</dbReference>
<dbReference type="Proteomes" id="UP000316855">
    <property type="component" value="Chromosome"/>
</dbReference>
<organism evidence="1 2">
    <name type="scientific">Gimesia algae</name>
    <dbReference type="NCBI Taxonomy" id="2527971"/>
    <lineage>
        <taxon>Bacteria</taxon>
        <taxon>Pseudomonadati</taxon>
        <taxon>Planctomycetota</taxon>
        <taxon>Planctomycetia</taxon>
        <taxon>Planctomycetales</taxon>
        <taxon>Planctomycetaceae</taxon>
        <taxon>Gimesia</taxon>
    </lineage>
</organism>
<dbReference type="OrthoDB" id="224943at2"/>
<evidence type="ECO:0000313" key="2">
    <source>
        <dbReference type="Proteomes" id="UP000316855"/>
    </source>
</evidence>
<reference evidence="1 2" key="1">
    <citation type="submission" date="2019-02" db="EMBL/GenBank/DDBJ databases">
        <title>Deep-cultivation of Planctomycetes and their phenomic and genomic characterization uncovers novel biology.</title>
        <authorList>
            <person name="Wiegand S."/>
            <person name="Jogler M."/>
            <person name="Boedeker C."/>
            <person name="Pinto D."/>
            <person name="Vollmers J."/>
            <person name="Rivas-Marin E."/>
            <person name="Kohn T."/>
            <person name="Peeters S.H."/>
            <person name="Heuer A."/>
            <person name="Rast P."/>
            <person name="Oberbeckmann S."/>
            <person name="Bunk B."/>
            <person name="Jeske O."/>
            <person name="Meyerdierks A."/>
            <person name="Storesund J.E."/>
            <person name="Kallscheuer N."/>
            <person name="Luecker S."/>
            <person name="Lage O.M."/>
            <person name="Pohl T."/>
            <person name="Merkel B.J."/>
            <person name="Hornburger P."/>
            <person name="Mueller R.-W."/>
            <person name="Bruemmer F."/>
            <person name="Labrenz M."/>
            <person name="Spormann A.M."/>
            <person name="Op den Camp H."/>
            <person name="Overmann J."/>
            <person name="Amann R."/>
            <person name="Jetten M.S.M."/>
            <person name="Mascher T."/>
            <person name="Medema M.H."/>
            <person name="Devos D.P."/>
            <person name="Kaster A.-K."/>
            <person name="Ovreas L."/>
            <person name="Rohde M."/>
            <person name="Galperin M.Y."/>
            <person name="Jogler C."/>
        </authorList>
    </citation>
    <scope>NUCLEOTIDE SEQUENCE [LARGE SCALE GENOMIC DNA]</scope>
    <source>
        <strain evidence="1 2">Pan161</strain>
    </source>
</reference>
<dbReference type="KEGG" id="gax:Pan161_23160"/>
<keyword evidence="2" id="KW-1185">Reference proteome</keyword>
<name>A0A517VCD6_9PLAN</name>
<dbReference type="RefSeq" id="WP_145226790.1">
    <property type="nucleotide sequence ID" value="NZ_CP036343.1"/>
</dbReference>
<dbReference type="AlphaFoldDB" id="A0A517VCD6"/>
<sequence length="604" mass="67582">MKLMQPFKLTSLSLTQKHVFVFVLVPVIFCLAVVFPARAAEPLSQLVDEQAGIYLEATDLNSHVKQFLLSPLVNRFRKTEVFQTWLHSQDVLQLKQGLRDIESVTSQPLLPLLNHLFGKSVGLAIFNHGPKQNPSVLLLTTVQDPAAVQKLAEDWFKKTDIKVTSGTFQGTTCFEVSQQGDPSAPAVIYAFLDQTLVVTDRRQNLESTIRLYDRQRLKTQTPETQPSLFNLEMYRRAKEVLAQDVTGSVFLNPRAWDEHLKPPRNEIEQGVVNWWNKTGALIAGLHLKNTVALETVILFNSEAIDLPLLKILQTPAEIPDQYTLIPKKALAVLTGQMNVNLLTNKLVSYYAEKNPEKWQKFLAVSTGLLGGLDPVTEVSKVLGPSVLFYSVPRETLSFDAISFDGLVAIQLSAADLEPGANDKGNYQSAIKNVANFLMNSMLSSHNSETPHGKQPSILKIEDHDQYHMRWIESLGHYQPAYGINERQLVFASSPELVREFFTLKSEESLAALPLFQSWKETFFREEKQLCFLNIASIRAFIEQNSDFLAEQLSKGHGGDLEKGKKKLAGLKSLLQSFDGLFFAAGLQKTQVRVIFGLGSLNSAE</sequence>
<proteinExistence type="predicted"/>
<accession>A0A517VCD6</accession>
<protein>
    <recommendedName>
        <fullName evidence="3">DUF3352 domain-containing protein</fullName>
    </recommendedName>
</protein>
<gene>
    <name evidence="1" type="ORF">Pan161_23160</name>
</gene>